<evidence type="ECO:0000256" key="3">
    <source>
        <dbReference type="ARBA" id="ARBA00022603"/>
    </source>
</evidence>
<keyword evidence="5" id="KW-0949">S-adenosyl-L-methionine</keyword>
<evidence type="ECO:0000256" key="6">
    <source>
        <dbReference type="ARBA" id="ARBA00022747"/>
    </source>
</evidence>
<dbReference type="Gene3D" id="1.20.1260.30">
    <property type="match status" value="1"/>
</dbReference>
<dbReference type="Proteomes" id="UP000183530">
    <property type="component" value="Chromosome"/>
</dbReference>
<organism evidence="10 11">
    <name type="scientific">Neomicrococcus aestuarii</name>
    <dbReference type="NCBI Taxonomy" id="556325"/>
    <lineage>
        <taxon>Bacteria</taxon>
        <taxon>Bacillati</taxon>
        <taxon>Actinomycetota</taxon>
        <taxon>Actinomycetes</taxon>
        <taxon>Micrococcales</taxon>
        <taxon>Micrococcaceae</taxon>
        <taxon>Neomicrococcus</taxon>
    </lineage>
</organism>
<dbReference type="InterPro" id="IPR052916">
    <property type="entry name" value="Type-I_RE_MTase_Subunit"/>
</dbReference>
<dbReference type="InterPro" id="IPR022749">
    <property type="entry name" value="D12N6_MeTrfase_N"/>
</dbReference>
<evidence type="ECO:0000256" key="1">
    <source>
        <dbReference type="ARBA" id="ARBA00006594"/>
    </source>
</evidence>
<dbReference type="SUPFAM" id="SSF53335">
    <property type="entry name" value="S-adenosyl-L-methionine-dependent methyltransferases"/>
    <property type="match status" value="1"/>
</dbReference>
<dbReference type="Gene3D" id="3.40.50.150">
    <property type="entry name" value="Vaccinia Virus protein VP39"/>
    <property type="match status" value="1"/>
</dbReference>
<dbReference type="Pfam" id="PF12161">
    <property type="entry name" value="HsdM_N"/>
    <property type="match status" value="1"/>
</dbReference>
<dbReference type="KEGG" id="nae:BHE16_01625"/>
<dbReference type="Pfam" id="PF02384">
    <property type="entry name" value="N6_Mtase"/>
    <property type="match status" value="1"/>
</dbReference>
<keyword evidence="11" id="KW-1185">Reference proteome</keyword>
<evidence type="ECO:0000259" key="8">
    <source>
        <dbReference type="Pfam" id="PF02384"/>
    </source>
</evidence>
<comment type="catalytic activity">
    <reaction evidence="7">
        <text>a 2'-deoxyadenosine in DNA + S-adenosyl-L-methionine = an N(6)-methyl-2'-deoxyadenosine in DNA + S-adenosyl-L-homocysteine + H(+)</text>
        <dbReference type="Rhea" id="RHEA:15197"/>
        <dbReference type="Rhea" id="RHEA-COMP:12418"/>
        <dbReference type="Rhea" id="RHEA-COMP:12419"/>
        <dbReference type="ChEBI" id="CHEBI:15378"/>
        <dbReference type="ChEBI" id="CHEBI:57856"/>
        <dbReference type="ChEBI" id="CHEBI:59789"/>
        <dbReference type="ChEBI" id="CHEBI:90615"/>
        <dbReference type="ChEBI" id="CHEBI:90616"/>
        <dbReference type="EC" id="2.1.1.72"/>
    </reaction>
</comment>
<dbReference type="REBASE" id="166902">
    <property type="entry name" value="M.NaeB18ORF1625P"/>
</dbReference>
<dbReference type="InterPro" id="IPR038333">
    <property type="entry name" value="T1MK-like_N_sf"/>
</dbReference>
<dbReference type="RefSeq" id="WP_071893407.1">
    <property type="nucleotide sequence ID" value="NZ_CP018135.1"/>
</dbReference>
<keyword evidence="6" id="KW-0680">Restriction system</keyword>
<dbReference type="PRINTS" id="PR00507">
    <property type="entry name" value="N12N6MTFRASE"/>
</dbReference>
<dbReference type="InterPro" id="IPR029063">
    <property type="entry name" value="SAM-dependent_MTases_sf"/>
</dbReference>
<reference evidence="10 11" key="1">
    <citation type="submission" date="2016-11" db="EMBL/GenBank/DDBJ databases">
        <title>Genome sequencing of Zhihengliuella aestuarii B18 antagonistic to Plasmodiophora brassicae.</title>
        <authorList>
            <person name="Luo Y."/>
        </authorList>
    </citation>
    <scope>NUCLEOTIDE SEQUENCE [LARGE SCALE GENOMIC DNA]</scope>
    <source>
        <strain evidence="10 11">B18</strain>
    </source>
</reference>
<dbReference type="AlphaFoldDB" id="A0A1L2ZLN3"/>
<sequence length="516" mass="57370">MKTTDLVKVRNTLWAAADELRANSKLTPGQYRDPVLGLVFLAYAENRFETIRSEVEAKATARNPATIADYKAKSVLYVPDESRLSSLVNLPEGQDVGKATDEAIKAIEEANPELKDILPRGYQKLERSTLIELLRLFAPLPTQLEGDAFGFIYEDFLSNFAAQEGKGGGEYFTPYSIVRLIVEILQPFQGRVFDPACGSGGMFVQCAKFVERHHDSASRKLSVFGQEKTEDTVPLAKMNLALHGLSGDIRQANSYYEDPHNAVGAFDYVMANPPFNVDKIKKDQLAGDKRYPFGLPKTDNGNFLWIQQFYAALSPKGRAGFVMANSAGDAGHTEKEIRKQLIESGTVDVMVAISSNFFYTVTLPVTLWFLDKAKAGTPREDTVLFLDARPIFRQIDRAHRDFTADQIEFLANIVRLYRGEKVEISEGSETQLKENFPDNKYVDVPGLCKVATRAEIEAQGWSLNPGRYTGTAAVDERDVDFKGNLEALFEEFTQLSDEAEVLRSKVDAAVRGIIGA</sequence>
<dbReference type="EC" id="2.1.1.72" evidence="2"/>
<keyword evidence="4" id="KW-0808">Transferase</keyword>
<keyword evidence="3" id="KW-0489">Methyltransferase</keyword>
<accession>A0A1L2ZLN3</accession>
<evidence type="ECO:0000313" key="10">
    <source>
        <dbReference type="EMBL" id="APF39931.1"/>
    </source>
</evidence>
<protein>
    <recommendedName>
        <fullName evidence="2">site-specific DNA-methyltransferase (adenine-specific)</fullName>
        <ecNumber evidence="2">2.1.1.72</ecNumber>
    </recommendedName>
</protein>
<feature type="domain" description="N6 adenine-specific DNA methyltransferase N-terminal" evidence="9">
    <location>
        <begin position="10"/>
        <end position="134"/>
    </location>
</feature>
<dbReference type="GO" id="GO:0009307">
    <property type="term" value="P:DNA restriction-modification system"/>
    <property type="evidence" value="ECO:0007669"/>
    <property type="project" value="UniProtKB-KW"/>
</dbReference>
<dbReference type="GO" id="GO:0032259">
    <property type="term" value="P:methylation"/>
    <property type="evidence" value="ECO:0007669"/>
    <property type="project" value="UniProtKB-KW"/>
</dbReference>
<proteinExistence type="inferred from homology"/>
<dbReference type="GO" id="GO:0003677">
    <property type="term" value="F:DNA binding"/>
    <property type="evidence" value="ECO:0007669"/>
    <property type="project" value="InterPro"/>
</dbReference>
<dbReference type="PANTHER" id="PTHR42998:SF1">
    <property type="entry name" value="TYPE I RESTRICTION ENZYME HINDI METHYLASE SUBUNIT"/>
    <property type="match status" value="1"/>
</dbReference>
<dbReference type="GO" id="GO:0008170">
    <property type="term" value="F:N-methyltransferase activity"/>
    <property type="evidence" value="ECO:0007669"/>
    <property type="project" value="InterPro"/>
</dbReference>
<evidence type="ECO:0000256" key="7">
    <source>
        <dbReference type="ARBA" id="ARBA00047942"/>
    </source>
</evidence>
<gene>
    <name evidence="10" type="ORF">BHE16_01625</name>
</gene>
<dbReference type="GO" id="GO:0009007">
    <property type="term" value="F:site-specific DNA-methyltransferase (adenine-specific) activity"/>
    <property type="evidence" value="ECO:0007669"/>
    <property type="project" value="UniProtKB-EC"/>
</dbReference>
<feature type="domain" description="DNA methylase adenine-specific" evidence="8">
    <location>
        <begin position="146"/>
        <end position="476"/>
    </location>
</feature>
<evidence type="ECO:0000259" key="9">
    <source>
        <dbReference type="Pfam" id="PF12161"/>
    </source>
</evidence>
<evidence type="ECO:0000256" key="5">
    <source>
        <dbReference type="ARBA" id="ARBA00022691"/>
    </source>
</evidence>
<dbReference type="OrthoDB" id="9784823at2"/>
<dbReference type="InterPro" id="IPR003356">
    <property type="entry name" value="DNA_methylase_A-5"/>
</dbReference>
<evidence type="ECO:0000313" key="11">
    <source>
        <dbReference type="Proteomes" id="UP000183530"/>
    </source>
</evidence>
<dbReference type="PANTHER" id="PTHR42998">
    <property type="entry name" value="TYPE I RESTRICTION ENZYME HINDVIIP M PROTEIN-RELATED"/>
    <property type="match status" value="1"/>
</dbReference>
<dbReference type="STRING" id="556325.BHE16_01625"/>
<dbReference type="EMBL" id="CP018135">
    <property type="protein sequence ID" value="APF39931.1"/>
    <property type="molecule type" value="Genomic_DNA"/>
</dbReference>
<comment type="similarity">
    <text evidence="1">Belongs to the N(4)/N(6)-methyltransferase family.</text>
</comment>
<evidence type="ECO:0000256" key="2">
    <source>
        <dbReference type="ARBA" id="ARBA00011900"/>
    </source>
</evidence>
<name>A0A1L2ZLN3_9MICC</name>
<evidence type="ECO:0000256" key="4">
    <source>
        <dbReference type="ARBA" id="ARBA00022679"/>
    </source>
</evidence>